<dbReference type="Gene3D" id="2.30.110.10">
    <property type="entry name" value="Electron Transport, Fmn-binding Protein, Chain A"/>
    <property type="match status" value="1"/>
</dbReference>
<sequence>MNSDHFKLGMRRLAAGVSLITTVNQGVRHGLVATAVSSVTADPPTLLVCINKNASAHNHVAEAGLLCVNILADEHEAIAGRFSSSVDREKRFDHGQWREITTGAPALVNSLVSFDCQVRQVVPYQSHSIFLAEIVGVELWQETYSPLLYLDGKYRQLQEAQARMFSVAS</sequence>
<keyword evidence="1" id="KW-0560">Oxidoreductase</keyword>
<dbReference type="InterPro" id="IPR050268">
    <property type="entry name" value="NADH-dep_flavin_reductase"/>
</dbReference>
<dbReference type="PATRIC" id="fig|361041.3.peg.4073"/>
<dbReference type="SMART" id="SM00903">
    <property type="entry name" value="Flavin_Reduct"/>
    <property type="match status" value="1"/>
</dbReference>
<reference evidence="3 4" key="1">
    <citation type="submission" date="2015-03" db="EMBL/GenBank/DDBJ databases">
        <authorList>
            <person name="Hassan Y.I."/>
            <person name="Lepp D."/>
            <person name="Zhou T."/>
        </authorList>
    </citation>
    <scope>NUCLEOTIDE SEQUENCE [LARGE SCALE GENOMIC DNA]</scope>
    <source>
        <strain evidence="3 4">GH2-10</strain>
    </source>
</reference>
<comment type="caution">
    <text evidence="3">The sequence shown here is derived from an EMBL/GenBank/DDBJ whole genome shotgun (WGS) entry which is preliminary data.</text>
</comment>
<dbReference type="Pfam" id="PF01613">
    <property type="entry name" value="Flavin_Reduct"/>
    <property type="match status" value="1"/>
</dbReference>
<dbReference type="RefSeq" id="WP_046141538.1">
    <property type="nucleotide sequence ID" value="NZ_LAJG01000005.1"/>
</dbReference>
<dbReference type="InterPro" id="IPR012349">
    <property type="entry name" value="Split_barrel_FMN-bd"/>
</dbReference>
<dbReference type="GO" id="GO:0010181">
    <property type="term" value="F:FMN binding"/>
    <property type="evidence" value="ECO:0007669"/>
    <property type="project" value="InterPro"/>
</dbReference>
<dbReference type="PANTHER" id="PTHR30466:SF1">
    <property type="entry name" value="FMN REDUCTASE (NADH) RUTF"/>
    <property type="match status" value="1"/>
</dbReference>
<dbReference type="EMBL" id="LAJG01000005">
    <property type="protein sequence ID" value="KKB81192.1"/>
    <property type="molecule type" value="Genomic_DNA"/>
</dbReference>
<keyword evidence="4" id="KW-1185">Reference proteome</keyword>
<dbReference type="InterPro" id="IPR002563">
    <property type="entry name" value="Flavin_Rdtase-like_dom"/>
</dbReference>
<dbReference type="AlphaFoldDB" id="A0A0F5LHZ7"/>
<dbReference type="Proteomes" id="UP000033514">
    <property type="component" value="Unassembled WGS sequence"/>
</dbReference>
<feature type="domain" description="Flavin reductase like" evidence="2">
    <location>
        <begin position="10"/>
        <end position="156"/>
    </location>
</feature>
<evidence type="ECO:0000313" key="4">
    <source>
        <dbReference type="Proteomes" id="UP000033514"/>
    </source>
</evidence>
<dbReference type="OrthoDB" id="9792858at2"/>
<dbReference type="PANTHER" id="PTHR30466">
    <property type="entry name" value="FLAVIN REDUCTASE"/>
    <property type="match status" value="1"/>
</dbReference>
<dbReference type="STRING" id="361041.VW35_03385"/>
<gene>
    <name evidence="3" type="ORF">VW35_03385</name>
</gene>
<dbReference type="GO" id="GO:0006208">
    <property type="term" value="P:pyrimidine nucleobase catabolic process"/>
    <property type="evidence" value="ECO:0007669"/>
    <property type="project" value="TreeGrafter"/>
</dbReference>
<protein>
    <submittedName>
        <fullName evidence="3">Flavoprotein oxidoreductase</fullName>
    </submittedName>
</protein>
<accession>A0A0F5LHZ7</accession>
<proteinExistence type="predicted"/>
<organism evidence="3 4">
    <name type="scientific">Devosia soli</name>
    <dbReference type="NCBI Taxonomy" id="361041"/>
    <lineage>
        <taxon>Bacteria</taxon>
        <taxon>Pseudomonadati</taxon>
        <taxon>Pseudomonadota</taxon>
        <taxon>Alphaproteobacteria</taxon>
        <taxon>Hyphomicrobiales</taxon>
        <taxon>Devosiaceae</taxon>
        <taxon>Devosia</taxon>
    </lineage>
</organism>
<dbReference type="SUPFAM" id="SSF50475">
    <property type="entry name" value="FMN-binding split barrel"/>
    <property type="match status" value="1"/>
</dbReference>
<evidence type="ECO:0000259" key="2">
    <source>
        <dbReference type="SMART" id="SM00903"/>
    </source>
</evidence>
<dbReference type="GO" id="GO:0042602">
    <property type="term" value="F:riboflavin reductase (NADPH) activity"/>
    <property type="evidence" value="ECO:0007669"/>
    <property type="project" value="TreeGrafter"/>
</dbReference>
<evidence type="ECO:0000256" key="1">
    <source>
        <dbReference type="ARBA" id="ARBA00023002"/>
    </source>
</evidence>
<evidence type="ECO:0000313" key="3">
    <source>
        <dbReference type="EMBL" id="KKB81192.1"/>
    </source>
</evidence>
<name>A0A0F5LHZ7_9HYPH</name>